<accession>A0A4C1VR34</accession>
<keyword evidence="2" id="KW-1185">Reference proteome</keyword>
<reference evidence="1 2" key="1">
    <citation type="journal article" date="2019" name="Commun. Biol.">
        <title>The bagworm genome reveals a unique fibroin gene that provides high tensile strength.</title>
        <authorList>
            <person name="Kono N."/>
            <person name="Nakamura H."/>
            <person name="Ohtoshi R."/>
            <person name="Tomita M."/>
            <person name="Numata K."/>
            <person name="Arakawa K."/>
        </authorList>
    </citation>
    <scope>NUCLEOTIDE SEQUENCE [LARGE SCALE GENOMIC DNA]</scope>
</reference>
<dbReference type="AlphaFoldDB" id="A0A4C1VR34"/>
<sequence length="90" mass="10605">MDDETVCFYDSSDKDSCCTEVYDVIRSVIIKQKVLNTRDVRSRKNEKECEQLLTIERERISTRGEHLCGGEANIVWYAYRDANNVWSFCR</sequence>
<organism evidence="1 2">
    <name type="scientific">Eumeta variegata</name>
    <name type="common">Bagworm moth</name>
    <name type="synonym">Eumeta japonica</name>
    <dbReference type="NCBI Taxonomy" id="151549"/>
    <lineage>
        <taxon>Eukaryota</taxon>
        <taxon>Metazoa</taxon>
        <taxon>Ecdysozoa</taxon>
        <taxon>Arthropoda</taxon>
        <taxon>Hexapoda</taxon>
        <taxon>Insecta</taxon>
        <taxon>Pterygota</taxon>
        <taxon>Neoptera</taxon>
        <taxon>Endopterygota</taxon>
        <taxon>Lepidoptera</taxon>
        <taxon>Glossata</taxon>
        <taxon>Ditrysia</taxon>
        <taxon>Tineoidea</taxon>
        <taxon>Psychidae</taxon>
        <taxon>Oiketicinae</taxon>
        <taxon>Eumeta</taxon>
    </lineage>
</organism>
<evidence type="ECO:0000313" key="2">
    <source>
        <dbReference type="Proteomes" id="UP000299102"/>
    </source>
</evidence>
<proteinExistence type="predicted"/>
<evidence type="ECO:0000313" key="1">
    <source>
        <dbReference type="EMBL" id="GBP40275.1"/>
    </source>
</evidence>
<comment type="caution">
    <text evidence="1">The sequence shown here is derived from an EMBL/GenBank/DDBJ whole genome shotgun (WGS) entry which is preliminary data.</text>
</comment>
<name>A0A4C1VR34_EUMVA</name>
<gene>
    <name evidence="1" type="ORF">EVAR_83965_1</name>
</gene>
<dbReference type="EMBL" id="BGZK01000379">
    <property type="protein sequence ID" value="GBP40275.1"/>
    <property type="molecule type" value="Genomic_DNA"/>
</dbReference>
<dbReference type="Proteomes" id="UP000299102">
    <property type="component" value="Unassembled WGS sequence"/>
</dbReference>
<protein>
    <submittedName>
        <fullName evidence="1">Uncharacterized protein</fullName>
    </submittedName>
</protein>